<protein>
    <submittedName>
        <fullName evidence="1">21623_t:CDS:1</fullName>
    </submittedName>
</protein>
<feature type="non-terminal residue" evidence="1">
    <location>
        <position position="1"/>
    </location>
</feature>
<comment type="caution">
    <text evidence="1">The sequence shown here is derived from an EMBL/GenBank/DDBJ whole genome shotgun (WGS) entry which is preliminary data.</text>
</comment>
<proteinExistence type="predicted"/>
<accession>A0ABN7XFC4</accession>
<dbReference type="Proteomes" id="UP000789901">
    <property type="component" value="Unassembled WGS sequence"/>
</dbReference>
<organism evidence="1 2">
    <name type="scientific">Gigaspora margarita</name>
    <dbReference type="NCBI Taxonomy" id="4874"/>
    <lineage>
        <taxon>Eukaryota</taxon>
        <taxon>Fungi</taxon>
        <taxon>Fungi incertae sedis</taxon>
        <taxon>Mucoromycota</taxon>
        <taxon>Glomeromycotina</taxon>
        <taxon>Glomeromycetes</taxon>
        <taxon>Diversisporales</taxon>
        <taxon>Gigasporaceae</taxon>
        <taxon>Gigaspora</taxon>
    </lineage>
</organism>
<keyword evidence="2" id="KW-1185">Reference proteome</keyword>
<gene>
    <name evidence="1" type="ORF">GMARGA_LOCUS42141</name>
</gene>
<dbReference type="EMBL" id="CAJVQB010122599">
    <property type="protein sequence ID" value="CAG8853320.1"/>
    <property type="molecule type" value="Genomic_DNA"/>
</dbReference>
<feature type="non-terminal residue" evidence="1">
    <location>
        <position position="45"/>
    </location>
</feature>
<name>A0ABN7XFC4_GIGMA</name>
<sequence length="45" mass="4951">KKALNIALNLGCADKFVDTIDGFIACKKNVIKESNQENMNITNPL</sequence>
<evidence type="ECO:0000313" key="2">
    <source>
        <dbReference type="Proteomes" id="UP000789901"/>
    </source>
</evidence>
<reference evidence="1 2" key="1">
    <citation type="submission" date="2021-06" db="EMBL/GenBank/DDBJ databases">
        <authorList>
            <person name="Kallberg Y."/>
            <person name="Tangrot J."/>
            <person name="Rosling A."/>
        </authorList>
    </citation>
    <scope>NUCLEOTIDE SEQUENCE [LARGE SCALE GENOMIC DNA]</scope>
    <source>
        <strain evidence="1 2">120-4 pot B 10/14</strain>
    </source>
</reference>
<evidence type="ECO:0000313" key="1">
    <source>
        <dbReference type="EMBL" id="CAG8853320.1"/>
    </source>
</evidence>